<keyword evidence="13" id="KW-0961">Cell wall biogenesis/degradation</keyword>
<evidence type="ECO:0000256" key="2">
    <source>
        <dbReference type="ARBA" id="ARBA00004752"/>
    </source>
</evidence>
<feature type="region of interest" description="Disordered" evidence="22">
    <location>
        <begin position="1"/>
        <end position="25"/>
    </location>
</feature>
<dbReference type="PROSITE" id="PS00428">
    <property type="entry name" value="FTSW_RODA_SPOVE"/>
    <property type="match status" value="1"/>
</dbReference>
<comment type="function">
    <text evidence="21">Peptidoglycan polymerase that is essential for cell division.</text>
</comment>
<evidence type="ECO:0000256" key="11">
    <source>
        <dbReference type="ARBA" id="ARBA00023136"/>
    </source>
</evidence>
<dbReference type="InterPro" id="IPR013437">
    <property type="entry name" value="FtsW"/>
</dbReference>
<evidence type="ECO:0000256" key="23">
    <source>
        <dbReference type="SAM" id="Phobius"/>
    </source>
</evidence>
<feature type="compositionally biased region" description="Pro residues" evidence="22">
    <location>
        <begin position="1"/>
        <end position="10"/>
    </location>
</feature>
<evidence type="ECO:0000256" key="1">
    <source>
        <dbReference type="ARBA" id="ARBA00004651"/>
    </source>
</evidence>
<evidence type="ECO:0000256" key="9">
    <source>
        <dbReference type="ARBA" id="ARBA00022984"/>
    </source>
</evidence>
<evidence type="ECO:0000256" key="18">
    <source>
        <dbReference type="ARBA" id="ARBA00041418"/>
    </source>
</evidence>
<keyword evidence="9" id="KW-0573">Peptidoglycan synthesis</keyword>
<comment type="caution">
    <text evidence="24">The sequence shown here is derived from an EMBL/GenBank/DDBJ whole genome shotgun (WGS) entry which is preliminary data.</text>
</comment>
<keyword evidence="10 23" id="KW-1133">Transmembrane helix</keyword>
<keyword evidence="25" id="KW-1185">Reference proteome</keyword>
<evidence type="ECO:0000256" key="8">
    <source>
        <dbReference type="ARBA" id="ARBA00022960"/>
    </source>
</evidence>
<evidence type="ECO:0000256" key="16">
    <source>
        <dbReference type="ARBA" id="ARBA00038053"/>
    </source>
</evidence>
<dbReference type="RefSeq" id="WP_373307530.1">
    <property type="nucleotide sequence ID" value="NZ_BONP01000001.1"/>
</dbReference>
<keyword evidence="12" id="KW-0131">Cell cycle</keyword>
<feature type="transmembrane region" description="Helical" evidence="23">
    <location>
        <begin position="42"/>
        <end position="64"/>
    </location>
</feature>
<evidence type="ECO:0000256" key="15">
    <source>
        <dbReference type="ARBA" id="ARBA00033270"/>
    </source>
</evidence>
<organism evidence="24 25">
    <name type="scientific">Cellulomonas phragmiteti</name>
    <dbReference type="NCBI Taxonomy" id="478780"/>
    <lineage>
        <taxon>Bacteria</taxon>
        <taxon>Bacillati</taxon>
        <taxon>Actinomycetota</taxon>
        <taxon>Actinomycetes</taxon>
        <taxon>Micrococcales</taxon>
        <taxon>Cellulomonadaceae</taxon>
        <taxon>Cellulomonas</taxon>
    </lineage>
</organism>
<feature type="transmembrane region" description="Helical" evidence="23">
    <location>
        <begin position="222"/>
        <end position="239"/>
    </location>
</feature>
<feature type="transmembrane region" description="Helical" evidence="23">
    <location>
        <begin position="142"/>
        <end position="163"/>
    </location>
</feature>
<dbReference type="Proteomes" id="UP000614741">
    <property type="component" value="Unassembled WGS sequence"/>
</dbReference>
<evidence type="ECO:0000256" key="4">
    <source>
        <dbReference type="ARBA" id="ARBA00022618"/>
    </source>
</evidence>
<feature type="transmembrane region" description="Helical" evidence="23">
    <location>
        <begin position="103"/>
        <end position="122"/>
    </location>
</feature>
<comment type="subcellular location">
    <subcellularLocation>
        <location evidence="1">Cell membrane</location>
        <topology evidence="1">Multi-pass membrane protein</topology>
    </subcellularLocation>
</comment>
<keyword evidence="8" id="KW-0133">Cell shape</keyword>
<evidence type="ECO:0000256" key="10">
    <source>
        <dbReference type="ARBA" id="ARBA00022989"/>
    </source>
</evidence>
<feature type="transmembrane region" description="Helical" evidence="23">
    <location>
        <begin position="340"/>
        <end position="365"/>
    </location>
</feature>
<name>A0ABQ4DGS1_9CELL</name>
<keyword evidence="5" id="KW-0328">Glycosyltransferase</keyword>
<gene>
    <name evidence="24" type="ORF">Cph01nite_03150</name>
</gene>
<comment type="catalytic activity">
    <reaction evidence="20">
        <text>[GlcNAc-(1-&gt;4)-Mur2Ac(oyl-L-Ala-gamma-D-Glu-L-Lys-D-Ala-D-Ala)](n)-di-trans,octa-cis-undecaprenyl diphosphate + beta-D-GlcNAc-(1-&gt;4)-Mur2Ac(oyl-L-Ala-gamma-D-Glu-L-Lys-D-Ala-D-Ala)-di-trans,octa-cis-undecaprenyl diphosphate = [GlcNAc-(1-&gt;4)-Mur2Ac(oyl-L-Ala-gamma-D-Glu-L-Lys-D-Ala-D-Ala)](n+1)-di-trans,octa-cis-undecaprenyl diphosphate + di-trans,octa-cis-undecaprenyl diphosphate + H(+)</text>
        <dbReference type="Rhea" id="RHEA:23708"/>
        <dbReference type="Rhea" id="RHEA-COMP:9602"/>
        <dbReference type="Rhea" id="RHEA-COMP:9603"/>
        <dbReference type="ChEBI" id="CHEBI:15378"/>
        <dbReference type="ChEBI" id="CHEBI:58405"/>
        <dbReference type="ChEBI" id="CHEBI:60033"/>
        <dbReference type="ChEBI" id="CHEBI:78435"/>
        <dbReference type="EC" id="2.4.99.28"/>
    </reaction>
</comment>
<feature type="transmembrane region" description="Helical" evidence="23">
    <location>
        <begin position="371"/>
        <end position="393"/>
    </location>
</feature>
<evidence type="ECO:0000256" key="21">
    <source>
        <dbReference type="ARBA" id="ARBA00049966"/>
    </source>
</evidence>
<evidence type="ECO:0000256" key="12">
    <source>
        <dbReference type="ARBA" id="ARBA00023306"/>
    </source>
</evidence>
<dbReference type="InterPro" id="IPR001182">
    <property type="entry name" value="FtsW/RodA"/>
</dbReference>
<feature type="transmembrane region" description="Helical" evidence="23">
    <location>
        <begin position="305"/>
        <end position="328"/>
    </location>
</feature>
<keyword evidence="11 23" id="KW-0472">Membrane</keyword>
<keyword evidence="7 23" id="KW-0812">Transmembrane</keyword>
<evidence type="ECO:0000256" key="7">
    <source>
        <dbReference type="ARBA" id="ARBA00022692"/>
    </source>
</evidence>
<keyword evidence="3" id="KW-1003">Cell membrane</keyword>
<evidence type="ECO:0000256" key="14">
    <source>
        <dbReference type="ARBA" id="ARBA00032370"/>
    </source>
</evidence>
<dbReference type="PANTHER" id="PTHR30474">
    <property type="entry name" value="CELL CYCLE PROTEIN"/>
    <property type="match status" value="1"/>
</dbReference>
<protein>
    <recommendedName>
        <fullName evidence="17">Probable peptidoglycan glycosyltransferase FtsW</fullName>
        <ecNumber evidence="19">2.4.99.28</ecNumber>
    </recommendedName>
    <alternativeName>
        <fullName evidence="18">Cell division protein FtsW</fullName>
    </alternativeName>
    <alternativeName>
        <fullName evidence="15">Cell wall polymerase</fullName>
    </alternativeName>
    <alternativeName>
        <fullName evidence="14">Peptidoglycan polymerase</fullName>
    </alternativeName>
</protein>
<comment type="similarity">
    <text evidence="16">Belongs to the SEDS family. FtsW subfamily.</text>
</comment>
<dbReference type="GO" id="GO:0051301">
    <property type="term" value="P:cell division"/>
    <property type="evidence" value="ECO:0007669"/>
    <property type="project" value="UniProtKB-KW"/>
</dbReference>
<feature type="transmembrane region" description="Helical" evidence="23">
    <location>
        <begin position="76"/>
        <end position="96"/>
    </location>
</feature>
<feature type="compositionally biased region" description="Low complexity" evidence="22">
    <location>
        <begin position="11"/>
        <end position="24"/>
    </location>
</feature>
<reference evidence="24 25" key="1">
    <citation type="submission" date="2021-01" db="EMBL/GenBank/DDBJ databases">
        <title>Whole genome shotgun sequence of Cellulomonas phragmiteti NBRC 110785.</title>
        <authorList>
            <person name="Komaki H."/>
            <person name="Tamura T."/>
        </authorList>
    </citation>
    <scope>NUCLEOTIDE SEQUENCE [LARGE SCALE GENOMIC DNA]</scope>
    <source>
        <strain evidence="24 25">NBRC 110785</strain>
    </source>
</reference>
<evidence type="ECO:0000256" key="17">
    <source>
        <dbReference type="ARBA" id="ARBA00041185"/>
    </source>
</evidence>
<dbReference type="EMBL" id="BONP01000001">
    <property type="protein sequence ID" value="GIG38553.1"/>
    <property type="molecule type" value="Genomic_DNA"/>
</dbReference>
<evidence type="ECO:0000256" key="19">
    <source>
        <dbReference type="ARBA" id="ARBA00044770"/>
    </source>
</evidence>
<evidence type="ECO:0000313" key="25">
    <source>
        <dbReference type="Proteomes" id="UP000614741"/>
    </source>
</evidence>
<keyword evidence="4 24" id="KW-0132">Cell division</keyword>
<dbReference type="PANTHER" id="PTHR30474:SF2">
    <property type="entry name" value="PEPTIDOGLYCAN GLYCOSYLTRANSFERASE FTSW-RELATED"/>
    <property type="match status" value="1"/>
</dbReference>
<evidence type="ECO:0000256" key="13">
    <source>
        <dbReference type="ARBA" id="ARBA00023316"/>
    </source>
</evidence>
<evidence type="ECO:0000256" key="6">
    <source>
        <dbReference type="ARBA" id="ARBA00022679"/>
    </source>
</evidence>
<dbReference type="NCBIfam" id="TIGR02614">
    <property type="entry name" value="ftsW"/>
    <property type="match status" value="1"/>
</dbReference>
<dbReference type="Pfam" id="PF01098">
    <property type="entry name" value="FTSW_RODA_SPOVE"/>
    <property type="match status" value="1"/>
</dbReference>
<evidence type="ECO:0000256" key="20">
    <source>
        <dbReference type="ARBA" id="ARBA00049902"/>
    </source>
</evidence>
<evidence type="ECO:0000256" key="5">
    <source>
        <dbReference type="ARBA" id="ARBA00022676"/>
    </source>
</evidence>
<comment type="pathway">
    <text evidence="2">Cell wall biogenesis; peptidoglycan biosynthesis.</text>
</comment>
<feature type="transmembrane region" description="Helical" evidence="23">
    <location>
        <begin position="175"/>
        <end position="193"/>
    </location>
</feature>
<dbReference type="EC" id="2.4.99.28" evidence="19"/>
<proteinExistence type="inferred from homology"/>
<evidence type="ECO:0000256" key="22">
    <source>
        <dbReference type="SAM" id="MobiDB-lite"/>
    </source>
</evidence>
<evidence type="ECO:0000256" key="3">
    <source>
        <dbReference type="ARBA" id="ARBA00022475"/>
    </source>
</evidence>
<evidence type="ECO:0000313" key="24">
    <source>
        <dbReference type="EMBL" id="GIG38553.1"/>
    </source>
</evidence>
<accession>A0ABQ4DGS1</accession>
<dbReference type="InterPro" id="IPR018365">
    <property type="entry name" value="Cell_cycle_FtsW-rel_CS"/>
</dbReference>
<keyword evidence="6" id="KW-0808">Transferase</keyword>
<sequence>MSAASPPRPRTAPTRAVTPAGGTPEVRDPSVLGTWNSAVTSYYVLLGATLLLVAIGLVMVLSSSSIESLADGDSPYAVFLGQARFALIGLVALLVASRLPVRAVRLAAWPMLLAAVVFQLLVFTPLGRGEGGNRNWVALPGFMAQPSEVLKVALAIWIGAVLTRKLALLHEWKHALVPVVPVAAIAIGVVLLGHDLGTAMVMVLLVAGAMFVAGVPLRIFGFAGLIAAGGVALLTIGSPNRVNRIMSWLSDECDVTNECYQSLHAGYGLATGGWSGVGLGQSAEKWSYLPAAHNDFIYAILGEELGLVGTLLVLGLFALLAFAMVRIVRRHPDPFVKITTAAIFAWIIGQAMVNIAVVIGLAPVIGVPLPLVSAGGSALIMTMAALGILLSFARTEPGAAEALAARASVVRRSLAVIGRTRG</sequence>